<gene>
    <name evidence="2" type="ORF">GCM10010840_13090</name>
</gene>
<evidence type="ECO:0000313" key="2">
    <source>
        <dbReference type="EMBL" id="GGL76362.1"/>
    </source>
</evidence>
<name>A0ABQ2G5D3_9DEIO</name>
<feature type="compositionally biased region" description="Basic and acidic residues" evidence="1">
    <location>
        <begin position="26"/>
        <end position="45"/>
    </location>
</feature>
<organism evidence="2 3">
    <name type="scientific">Deinococcus aerolatus</name>
    <dbReference type="NCBI Taxonomy" id="522487"/>
    <lineage>
        <taxon>Bacteria</taxon>
        <taxon>Thermotogati</taxon>
        <taxon>Deinococcota</taxon>
        <taxon>Deinococci</taxon>
        <taxon>Deinococcales</taxon>
        <taxon>Deinococcaceae</taxon>
        <taxon>Deinococcus</taxon>
    </lineage>
</organism>
<feature type="compositionally biased region" description="Basic and acidic residues" evidence="1">
    <location>
        <begin position="70"/>
        <end position="79"/>
    </location>
</feature>
<accession>A0ABQ2G5D3</accession>
<proteinExistence type="predicted"/>
<evidence type="ECO:0000313" key="3">
    <source>
        <dbReference type="Proteomes" id="UP000639973"/>
    </source>
</evidence>
<protein>
    <submittedName>
        <fullName evidence="2">Uncharacterized protein</fullName>
    </submittedName>
</protein>
<dbReference type="Proteomes" id="UP000639973">
    <property type="component" value="Unassembled WGS sequence"/>
</dbReference>
<reference evidence="3" key="1">
    <citation type="journal article" date="2019" name="Int. J. Syst. Evol. Microbiol.">
        <title>The Global Catalogue of Microorganisms (GCM) 10K type strain sequencing project: providing services to taxonomists for standard genome sequencing and annotation.</title>
        <authorList>
            <consortium name="The Broad Institute Genomics Platform"/>
            <consortium name="The Broad Institute Genome Sequencing Center for Infectious Disease"/>
            <person name="Wu L."/>
            <person name="Ma J."/>
        </authorList>
    </citation>
    <scope>NUCLEOTIDE SEQUENCE [LARGE SCALE GENOMIC DNA]</scope>
    <source>
        <strain evidence="3">JCM 15442</strain>
    </source>
</reference>
<evidence type="ECO:0000256" key="1">
    <source>
        <dbReference type="SAM" id="MobiDB-lite"/>
    </source>
</evidence>
<sequence>MKVQRKVAQQGLKVGEWMLAALGAQRHQDSAPRGGERREPGDHPGRRIKQVQSRVGLPEEALQPPQMRAGQREARPGCF</sequence>
<comment type="caution">
    <text evidence="2">The sequence shown here is derived from an EMBL/GenBank/DDBJ whole genome shotgun (WGS) entry which is preliminary data.</text>
</comment>
<keyword evidence="3" id="KW-1185">Reference proteome</keyword>
<feature type="region of interest" description="Disordered" evidence="1">
    <location>
        <begin position="23"/>
        <end position="79"/>
    </location>
</feature>
<dbReference type="EMBL" id="BMOL01000004">
    <property type="protein sequence ID" value="GGL76362.1"/>
    <property type="molecule type" value="Genomic_DNA"/>
</dbReference>